<reference evidence="2 3" key="1">
    <citation type="submission" date="2014-04" db="EMBL/GenBank/DDBJ databases">
        <authorList>
            <consortium name="DOE Joint Genome Institute"/>
            <person name="Kuo A."/>
            <person name="Ruytinx J."/>
            <person name="Rineau F."/>
            <person name="Colpaert J."/>
            <person name="Kohler A."/>
            <person name="Nagy L.G."/>
            <person name="Floudas D."/>
            <person name="Copeland A."/>
            <person name="Barry K.W."/>
            <person name="Cichocki N."/>
            <person name="Veneault-Fourrey C."/>
            <person name="LaButti K."/>
            <person name="Lindquist E.A."/>
            <person name="Lipzen A."/>
            <person name="Lundell T."/>
            <person name="Morin E."/>
            <person name="Murat C."/>
            <person name="Sun H."/>
            <person name="Tunlid A."/>
            <person name="Henrissat B."/>
            <person name="Grigoriev I.V."/>
            <person name="Hibbett D.S."/>
            <person name="Martin F."/>
            <person name="Nordberg H.P."/>
            <person name="Cantor M.N."/>
            <person name="Hua S.X."/>
        </authorList>
    </citation>
    <scope>NUCLEOTIDE SEQUENCE [LARGE SCALE GENOMIC DNA]</scope>
    <source>
        <strain evidence="2 3">UH-Slu-Lm8-n1</strain>
    </source>
</reference>
<gene>
    <name evidence="2" type="ORF">CY34DRAFT_74693</name>
</gene>
<proteinExistence type="predicted"/>
<dbReference type="InterPro" id="IPR045341">
    <property type="entry name" value="DUF6532"/>
</dbReference>
<dbReference type="Pfam" id="PF20149">
    <property type="entry name" value="DUF6532"/>
    <property type="match status" value="1"/>
</dbReference>
<accession>A0A0D0AAA3</accession>
<feature type="domain" description="DUF6532" evidence="1">
    <location>
        <begin position="63"/>
        <end position="182"/>
    </location>
</feature>
<name>A0A0D0AAA3_9AGAM</name>
<dbReference type="Proteomes" id="UP000054485">
    <property type="component" value="Unassembled WGS sequence"/>
</dbReference>
<reference evidence="3" key="2">
    <citation type="submission" date="2015-01" db="EMBL/GenBank/DDBJ databases">
        <title>Evolutionary Origins and Diversification of the Mycorrhizal Mutualists.</title>
        <authorList>
            <consortium name="DOE Joint Genome Institute"/>
            <consortium name="Mycorrhizal Genomics Consortium"/>
            <person name="Kohler A."/>
            <person name="Kuo A."/>
            <person name="Nagy L.G."/>
            <person name="Floudas D."/>
            <person name="Copeland A."/>
            <person name="Barry K.W."/>
            <person name="Cichocki N."/>
            <person name="Veneault-Fourrey C."/>
            <person name="LaButti K."/>
            <person name="Lindquist E.A."/>
            <person name="Lipzen A."/>
            <person name="Lundell T."/>
            <person name="Morin E."/>
            <person name="Murat C."/>
            <person name="Riley R."/>
            <person name="Ohm R."/>
            <person name="Sun H."/>
            <person name="Tunlid A."/>
            <person name="Henrissat B."/>
            <person name="Grigoriev I.V."/>
            <person name="Hibbett D.S."/>
            <person name="Martin F."/>
        </authorList>
    </citation>
    <scope>NUCLEOTIDE SEQUENCE [LARGE SCALE GENOMIC DNA]</scope>
    <source>
        <strain evidence="3">UH-Slu-Lm8-n1</strain>
    </source>
</reference>
<dbReference type="AlphaFoldDB" id="A0A0D0AAA3"/>
<sequence>MKHLPGVCQMSGKWSGVFIPTLIYCIGNQDEVWAIKDSPLRATLQLIWDAVYKGVPYMVTTDGPVIAVALQRLSEWRNSLGTTALVVFANFLRSQADLETDEDREQFSACLLTKSAFLFGTIKEDGSKHTEPFQSDLIMQVLAQHHCAVSGALAVVPGITTLGHAKGALALATSAMERAIRLFAKEGFLLSHIEINSRGKASKAPQKHNKSTGNESSALLAFSDANWGAPTKSYIKSITRAGDLVISKMWERAQNLTMKRHGV</sequence>
<dbReference type="OrthoDB" id="3267567at2759"/>
<keyword evidence="3" id="KW-1185">Reference proteome</keyword>
<organism evidence="2 3">
    <name type="scientific">Suillus luteus UH-Slu-Lm8-n1</name>
    <dbReference type="NCBI Taxonomy" id="930992"/>
    <lineage>
        <taxon>Eukaryota</taxon>
        <taxon>Fungi</taxon>
        <taxon>Dikarya</taxon>
        <taxon>Basidiomycota</taxon>
        <taxon>Agaricomycotina</taxon>
        <taxon>Agaricomycetes</taxon>
        <taxon>Agaricomycetidae</taxon>
        <taxon>Boletales</taxon>
        <taxon>Suillineae</taxon>
        <taxon>Suillaceae</taxon>
        <taxon>Suillus</taxon>
    </lineage>
</organism>
<protein>
    <submittedName>
        <fullName evidence="2">Unplaced genomic scaffold CY34scaffold_19, whole genome shotgun sequence</fullName>
    </submittedName>
</protein>
<dbReference type="InParanoid" id="A0A0D0AAA3"/>
<dbReference type="HOGENOM" id="CLU_032278_0_0_1"/>
<evidence type="ECO:0000313" key="2">
    <source>
        <dbReference type="EMBL" id="KIK47185.1"/>
    </source>
</evidence>
<evidence type="ECO:0000313" key="3">
    <source>
        <dbReference type="Proteomes" id="UP000054485"/>
    </source>
</evidence>
<dbReference type="EMBL" id="KN835150">
    <property type="protein sequence ID" value="KIK47185.1"/>
    <property type="molecule type" value="Genomic_DNA"/>
</dbReference>
<evidence type="ECO:0000259" key="1">
    <source>
        <dbReference type="Pfam" id="PF20149"/>
    </source>
</evidence>